<keyword evidence="7 9" id="KW-0326">Glycosidase</keyword>
<dbReference type="InterPro" id="IPR017736">
    <property type="entry name" value="Glyco_hydro_1_beta-glucosidase"/>
</dbReference>
<keyword evidence="11" id="KW-1185">Reference proteome</keyword>
<evidence type="ECO:0000256" key="1">
    <source>
        <dbReference type="ARBA" id="ARBA00000448"/>
    </source>
</evidence>
<dbReference type="NCBIfam" id="TIGR03356">
    <property type="entry name" value="BGL"/>
    <property type="match status" value="1"/>
</dbReference>
<dbReference type="InterPro" id="IPR033132">
    <property type="entry name" value="GH_1_N_CS"/>
</dbReference>
<dbReference type="InterPro" id="IPR017853">
    <property type="entry name" value="GH"/>
</dbReference>
<proteinExistence type="inferred from homology"/>
<dbReference type="PRINTS" id="PR00131">
    <property type="entry name" value="GLHYDRLASE1"/>
</dbReference>
<comment type="catalytic activity">
    <reaction evidence="1 9">
        <text>Hydrolysis of terminal, non-reducing beta-D-glucosyl residues with release of beta-D-glucose.</text>
        <dbReference type="EC" id="3.2.1.21"/>
    </reaction>
</comment>
<evidence type="ECO:0000256" key="3">
    <source>
        <dbReference type="ARBA" id="ARBA00012744"/>
    </source>
</evidence>
<dbReference type="EMBL" id="CP117811">
    <property type="protein sequence ID" value="WDE95386.1"/>
    <property type="molecule type" value="Genomic_DNA"/>
</dbReference>
<gene>
    <name evidence="10" type="ORF">PQO03_06605</name>
</gene>
<dbReference type="EC" id="3.2.1.21" evidence="3 9"/>
<evidence type="ECO:0000256" key="4">
    <source>
        <dbReference type="ARBA" id="ARBA00022801"/>
    </source>
</evidence>
<dbReference type="PANTHER" id="PTHR10353:SF36">
    <property type="entry name" value="LP05116P"/>
    <property type="match status" value="1"/>
</dbReference>
<evidence type="ECO:0000256" key="7">
    <source>
        <dbReference type="ARBA" id="ARBA00023295"/>
    </source>
</evidence>
<sequence>MSFSKDFLWGAATASYQIEGAWKEGGKGESIWDMFCRKSGAIKEGSDGKVACDHYHRIDEDIRIMQKIGIKAYRLSLSWPRIIPNGRGEVNQAGIDFYSDLIDKLLTAGIEPVITLYHWDLPQALFMKGGWLNRDIADDFAEYAKVCVESFADRIKHWITLNEPQCFIFLGHSAGVHAPGLQLPLRECLQAGHHALLAHGKATLAMRSVSQTIKIACAPMGLFKLPASESPEDIEAARKASFHVDGDHGFWTSWWYDPIYLGHYPQQGLEEFGEDAPKIQEGDMEIIATEPDFLGTNFYMGDEVRAEGDAWILTPEDPEQERTAFDWKITPSLLYWGPRFLYERYGKEVMITENGFSQLDVVSEDGCVHDLKRINYTRKYLQSLERAVSEGIPVTGYMHWSLMDNFEWGEGYTQRFGLTYVNYETGERIIKDSGFWYQKLIASNGDLLKQEDPSLV</sequence>
<dbReference type="GO" id="GO:0008422">
    <property type="term" value="F:beta-glucosidase activity"/>
    <property type="evidence" value="ECO:0007669"/>
    <property type="project" value="UniProtKB-EC"/>
</dbReference>
<accession>A0ABY7VNP4</accession>
<keyword evidence="6" id="KW-0119">Carbohydrate metabolism</keyword>
<evidence type="ECO:0000256" key="5">
    <source>
        <dbReference type="ARBA" id="ARBA00023001"/>
    </source>
</evidence>
<dbReference type="Pfam" id="PF00232">
    <property type="entry name" value="Glyco_hydro_1"/>
    <property type="match status" value="1"/>
</dbReference>
<name>A0ABY7VNP4_9BACT</name>
<evidence type="ECO:0000313" key="11">
    <source>
        <dbReference type="Proteomes" id="UP001214250"/>
    </source>
</evidence>
<protein>
    <recommendedName>
        <fullName evidence="3 9">Beta-glucosidase</fullName>
        <ecNumber evidence="3 9">3.2.1.21</ecNumber>
    </recommendedName>
</protein>
<dbReference type="InterPro" id="IPR001360">
    <property type="entry name" value="Glyco_hydro_1"/>
</dbReference>
<comment type="similarity">
    <text evidence="2 9">Belongs to the glycosyl hydrolase 1 family.</text>
</comment>
<keyword evidence="8" id="KW-0624">Polysaccharide degradation</keyword>
<evidence type="ECO:0000256" key="8">
    <source>
        <dbReference type="ARBA" id="ARBA00023326"/>
    </source>
</evidence>
<dbReference type="SUPFAM" id="SSF51445">
    <property type="entry name" value="(Trans)glycosidases"/>
    <property type="match status" value="1"/>
</dbReference>
<reference evidence="10 11" key="1">
    <citation type="submission" date="2023-02" db="EMBL/GenBank/DDBJ databases">
        <title>Genome sequence of Lentisphaera profundi SAORIC-696.</title>
        <authorList>
            <person name="Kim e."/>
            <person name="Cho J.-C."/>
            <person name="Choi A."/>
            <person name="Kang I."/>
        </authorList>
    </citation>
    <scope>NUCLEOTIDE SEQUENCE [LARGE SCALE GENOMIC DNA]</scope>
    <source>
        <strain evidence="10 11">SAORIC-696</strain>
    </source>
</reference>
<evidence type="ECO:0000256" key="9">
    <source>
        <dbReference type="RuleBase" id="RU361175"/>
    </source>
</evidence>
<organism evidence="10 11">
    <name type="scientific">Lentisphaera profundi</name>
    <dbReference type="NCBI Taxonomy" id="1658616"/>
    <lineage>
        <taxon>Bacteria</taxon>
        <taxon>Pseudomonadati</taxon>
        <taxon>Lentisphaerota</taxon>
        <taxon>Lentisphaeria</taxon>
        <taxon>Lentisphaerales</taxon>
        <taxon>Lentisphaeraceae</taxon>
        <taxon>Lentisphaera</taxon>
    </lineage>
</organism>
<evidence type="ECO:0000256" key="6">
    <source>
        <dbReference type="ARBA" id="ARBA00023277"/>
    </source>
</evidence>
<keyword evidence="4 9" id="KW-0378">Hydrolase</keyword>
<dbReference type="PANTHER" id="PTHR10353">
    <property type="entry name" value="GLYCOSYL HYDROLASE"/>
    <property type="match status" value="1"/>
</dbReference>
<dbReference type="PROSITE" id="PS00653">
    <property type="entry name" value="GLYCOSYL_HYDROL_F1_2"/>
    <property type="match status" value="1"/>
</dbReference>
<dbReference type="Gene3D" id="3.20.20.80">
    <property type="entry name" value="Glycosidases"/>
    <property type="match status" value="1"/>
</dbReference>
<dbReference type="RefSeq" id="WP_274148897.1">
    <property type="nucleotide sequence ID" value="NZ_CP117811.1"/>
</dbReference>
<evidence type="ECO:0000256" key="2">
    <source>
        <dbReference type="ARBA" id="ARBA00010838"/>
    </source>
</evidence>
<keyword evidence="5" id="KW-0136">Cellulose degradation</keyword>
<dbReference type="Proteomes" id="UP001214250">
    <property type="component" value="Chromosome 1"/>
</dbReference>
<evidence type="ECO:0000313" key="10">
    <source>
        <dbReference type="EMBL" id="WDE95386.1"/>
    </source>
</evidence>